<dbReference type="Pfam" id="PF03460">
    <property type="entry name" value="NIR_SIR_ferr"/>
    <property type="match status" value="1"/>
</dbReference>
<dbReference type="PANTHER" id="PTHR32439:SF9">
    <property type="entry name" value="BLR3264 PROTEIN"/>
    <property type="match status" value="1"/>
</dbReference>
<dbReference type="EMBL" id="JAENHP010000022">
    <property type="protein sequence ID" value="MBM2621917.1"/>
    <property type="molecule type" value="Genomic_DNA"/>
</dbReference>
<keyword evidence="3" id="KW-0479">Metal-binding</keyword>
<dbReference type="InterPro" id="IPR051329">
    <property type="entry name" value="NIR_SIR_4Fe-4S"/>
</dbReference>
<evidence type="ECO:0000259" key="7">
    <source>
        <dbReference type="Pfam" id="PF03460"/>
    </source>
</evidence>
<dbReference type="InterPro" id="IPR036136">
    <property type="entry name" value="Nit/Sulf_reduc_fer-like_dom_sf"/>
</dbReference>
<comment type="caution">
    <text evidence="8">The sequence shown here is derived from an EMBL/GenBank/DDBJ whole genome shotgun (WGS) entry which is preliminary data.</text>
</comment>
<dbReference type="Gene3D" id="3.90.480.10">
    <property type="entry name" value="Sulfite Reductase Hemoprotein,Domain 2"/>
    <property type="match status" value="2"/>
</dbReference>
<feature type="domain" description="Nitrite/Sulfite reductase ferredoxin-like" evidence="7">
    <location>
        <begin position="29"/>
        <end position="85"/>
    </location>
</feature>
<keyword evidence="2" id="KW-0349">Heme</keyword>
<evidence type="ECO:0000256" key="4">
    <source>
        <dbReference type="ARBA" id="ARBA00023002"/>
    </source>
</evidence>
<dbReference type="SUPFAM" id="SSF55124">
    <property type="entry name" value="Nitrite/Sulfite reductase N-terminal domain-like"/>
    <property type="match status" value="2"/>
</dbReference>
<dbReference type="Gene3D" id="3.30.413.10">
    <property type="entry name" value="Sulfite Reductase Hemoprotein, domain 1"/>
    <property type="match status" value="1"/>
</dbReference>
<organism evidence="8 9">
    <name type="scientific">Paractinoplanes ovalisporus</name>
    <dbReference type="NCBI Taxonomy" id="2810368"/>
    <lineage>
        <taxon>Bacteria</taxon>
        <taxon>Bacillati</taxon>
        <taxon>Actinomycetota</taxon>
        <taxon>Actinomycetes</taxon>
        <taxon>Micromonosporales</taxon>
        <taxon>Micromonosporaceae</taxon>
        <taxon>Paractinoplanes</taxon>
    </lineage>
</organism>
<evidence type="ECO:0000313" key="9">
    <source>
        <dbReference type="Proteomes" id="UP000632138"/>
    </source>
</evidence>
<protein>
    <submittedName>
        <fullName evidence="8">Precorrin-3B synthase</fullName>
    </submittedName>
</protein>
<name>A0ABS2APY1_9ACTN</name>
<evidence type="ECO:0000256" key="3">
    <source>
        <dbReference type="ARBA" id="ARBA00022723"/>
    </source>
</evidence>
<evidence type="ECO:0000256" key="2">
    <source>
        <dbReference type="ARBA" id="ARBA00022617"/>
    </source>
</evidence>
<gene>
    <name evidence="8" type="ORF">JIG36_41095</name>
</gene>
<sequence length="447" mass="45395">MRAVPARESPVDACPGALRLHKAADGPLARVRLPGGMLTGPQLTALASLAAAFGDGHLELTSRANVQLRALREADPAVLAARLSAAGLLPSETHETVRNIAAPPLADATIRALVTDLDRALCATPALAALPGRFLFAIGPTTLDADVAALPVADEAFAILFAGHDAGLRVAADGVVAALLAAANAFLAERAAQAGSASDAPAWRLHELPNGPARVAVRTAAVLGLPTSTVGAGKPADAPPASVATDGLPLFPPPLEPVRQIGFVREGMGDPTPTLTPAPTLAPAPAPIGVVRQGDGLVAVGALVPLGRLGGEALRLLATARRLVVTPWRGVVVPDLTPEAARRWARALDDAGLPVDPTTRWAGVTACAGRPGCAKSLADVRADADSTSAYSDGLPVHWIGCARGCGSPSGPHVRVEATPSGYAVTRQPDEEMFTGDTARAVAAARRI</sequence>
<accession>A0ABS2APY1</accession>
<evidence type="ECO:0000313" key="8">
    <source>
        <dbReference type="EMBL" id="MBM2621917.1"/>
    </source>
</evidence>
<reference evidence="8 9" key="1">
    <citation type="submission" date="2021-01" db="EMBL/GenBank/DDBJ databases">
        <title>Actinoplanes sp. nov. LDG1-06 isolated from lichen.</title>
        <authorList>
            <person name="Saeng-In P."/>
            <person name="Phongsopitanun W."/>
            <person name="Kanchanasin P."/>
            <person name="Yuki M."/>
            <person name="Kudo T."/>
            <person name="Ohkuma M."/>
            <person name="Tanasupawat S."/>
        </authorList>
    </citation>
    <scope>NUCLEOTIDE SEQUENCE [LARGE SCALE GENOMIC DNA]</scope>
    <source>
        <strain evidence="8 9">LDG1-06</strain>
    </source>
</reference>
<keyword evidence="9" id="KW-1185">Reference proteome</keyword>
<dbReference type="InterPro" id="IPR005117">
    <property type="entry name" value="NiRdtase/SiRdtase_haem-b_fer"/>
</dbReference>
<evidence type="ECO:0000256" key="5">
    <source>
        <dbReference type="ARBA" id="ARBA00023004"/>
    </source>
</evidence>
<dbReference type="PANTHER" id="PTHR32439">
    <property type="entry name" value="FERREDOXIN--NITRITE REDUCTASE, CHLOROPLASTIC"/>
    <property type="match status" value="1"/>
</dbReference>
<evidence type="ECO:0000256" key="1">
    <source>
        <dbReference type="ARBA" id="ARBA00022485"/>
    </source>
</evidence>
<proteinExistence type="predicted"/>
<dbReference type="InterPro" id="IPR045854">
    <property type="entry name" value="NO2/SO3_Rdtase_4Fe4S_sf"/>
</dbReference>
<dbReference type="Proteomes" id="UP000632138">
    <property type="component" value="Unassembled WGS sequence"/>
</dbReference>
<keyword evidence="5" id="KW-0408">Iron</keyword>
<keyword evidence="6" id="KW-0411">Iron-sulfur</keyword>
<keyword evidence="1" id="KW-0004">4Fe-4S</keyword>
<evidence type="ECO:0000256" key="6">
    <source>
        <dbReference type="ARBA" id="ARBA00023014"/>
    </source>
</evidence>
<dbReference type="SUPFAM" id="SSF56014">
    <property type="entry name" value="Nitrite and sulphite reductase 4Fe-4S domain-like"/>
    <property type="match status" value="1"/>
</dbReference>
<keyword evidence="4" id="KW-0560">Oxidoreductase</keyword>